<organism evidence="4">
    <name type="scientific">freshwater metagenome</name>
    <dbReference type="NCBI Taxonomy" id="449393"/>
    <lineage>
        <taxon>unclassified sequences</taxon>
        <taxon>metagenomes</taxon>
        <taxon>ecological metagenomes</taxon>
    </lineage>
</organism>
<evidence type="ECO:0000259" key="3">
    <source>
        <dbReference type="Pfam" id="PF00248"/>
    </source>
</evidence>
<name>A0A6J7IX28_9ZZZZ</name>
<dbReference type="Gene3D" id="3.20.20.100">
    <property type="entry name" value="NADP-dependent oxidoreductase domain"/>
    <property type="match status" value="1"/>
</dbReference>
<evidence type="ECO:0000256" key="1">
    <source>
        <dbReference type="ARBA" id="ARBA00023002"/>
    </source>
</evidence>
<dbReference type="InterPro" id="IPR050791">
    <property type="entry name" value="Aldo-Keto_reductase"/>
</dbReference>
<gene>
    <name evidence="4" type="ORF">UFOPK3774_00322</name>
    <name evidence="5" type="ORF">UFOPK4049_00998</name>
</gene>
<dbReference type="AlphaFoldDB" id="A0A6J7IX28"/>
<protein>
    <submittedName>
        <fullName evidence="4">Unannotated protein</fullName>
    </submittedName>
</protein>
<evidence type="ECO:0000313" key="5">
    <source>
        <dbReference type="EMBL" id="CAB5010401.1"/>
    </source>
</evidence>
<dbReference type="CDD" id="cd19088">
    <property type="entry name" value="AKR_AKR13B1"/>
    <property type="match status" value="1"/>
</dbReference>
<feature type="domain" description="NADP-dependent oxidoreductase" evidence="3">
    <location>
        <begin position="36"/>
        <end position="305"/>
    </location>
</feature>
<reference evidence="4" key="1">
    <citation type="submission" date="2020-05" db="EMBL/GenBank/DDBJ databases">
        <authorList>
            <person name="Chiriac C."/>
            <person name="Salcher M."/>
            <person name="Ghai R."/>
            <person name="Kavagutti S V."/>
        </authorList>
    </citation>
    <scope>NUCLEOTIDE SEQUENCE</scope>
</reference>
<dbReference type="PANTHER" id="PTHR43625:SF40">
    <property type="entry name" value="ALDO-KETO REDUCTASE YAKC [NADP(+)]"/>
    <property type="match status" value="1"/>
</dbReference>
<dbReference type="EMBL" id="CAFBPB010000144">
    <property type="protein sequence ID" value="CAB5010401.1"/>
    <property type="molecule type" value="Genomic_DNA"/>
</dbReference>
<dbReference type="InterPro" id="IPR023210">
    <property type="entry name" value="NADP_OxRdtase_dom"/>
</dbReference>
<dbReference type="SUPFAM" id="SSF51430">
    <property type="entry name" value="NAD(P)-linked oxidoreductase"/>
    <property type="match status" value="1"/>
</dbReference>
<feature type="region of interest" description="Disordered" evidence="2">
    <location>
        <begin position="305"/>
        <end position="324"/>
    </location>
</feature>
<dbReference type="GO" id="GO:0016491">
    <property type="term" value="F:oxidoreductase activity"/>
    <property type="evidence" value="ECO:0007669"/>
    <property type="project" value="UniProtKB-KW"/>
</dbReference>
<dbReference type="InterPro" id="IPR036812">
    <property type="entry name" value="NAD(P)_OxRdtase_dom_sf"/>
</dbReference>
<evidence type="ECO:0000313" key="4">
    <source>
        <dbReference type="EMBL" id="CAB4935683.1"/>
    </source>
</evidence>
<sequence>MSATRKLGPFQISPIGLGCMPMSAFPPDRPGILDRRDAVIEVIHTALDNGLTLLDTADIYAPSWNTMGHNERLVAEAFRTWSGSAEKKSAIVIATKGGITRKPGADWLGTVGRNLTEDYLYRAVEASAARLGVDKIQLWQQHRLNDTMPFEEQMENVFKLRAHGIVQNIGLSNVSAEQLRRAIKIGGSVKDGGVVSVQNEWSPRYRNGEDVRQLCEAEGIAFLTFSPLGGVIRSKELADDKYNKWHQIATAKGVSTYALTIAWHLASSPVAIPIPGSTRKESILDTMSGLKVQLSASELAELNEALPPNDPVHPLLGAQPPFRD</sequence>
<accession>A0A6J7IX28</accession>
<dbReference type="Pfam" id="PF00248">
    <property type="entry name" value="Aldo_ket_red"/>
    <property type="match status" value="1"/>
</dbReference>
<keyword evidence="1" id="KW-0560">Oxidoreductase</keyword>
<dbReference type="GO" id="GO:0005737">
    <property type="term" value="C:cytoplasm"/>
    <property type="evidence" value="ECO:0007669"/>
    <property type="project" value="TreeGrafter"/>
</dbReference>
<dbReference type="EMBL" id="CAFBNG010000038">
    <property type="protein sequence ID" value="CAB4935683.1"/>
    <property type="molecule type" value="Genomic_DNA"/>
</dbReference>
<dbReference type="PROSITE" id="PS51257">
    <property type="entry name" value="PROKAR_LIPOPROTEIN"/>
    <property type="match status" value="1"/>
</dbReference>
<evidence type="ECO:0000256" key="2">
    <source>
        <dbReference type="SAM" id="MobiDB-lite"/>
    </source>
</evidence>
<proteinExistence type="predicted"/>
<dbReference type="PANTHER" id="PTHR43625">
    <property type="entry name" value="AFLATOXIN B1 ALDEHYDE REDUCTASE"/>
    <property type="match status" value="1"/>
</dbReference>